<dbReference type="EMBL" id="PKPP01002673">
    <property type="protein sequence ID" value="PWA73803.1"/>
    <property type="molecule type" value="Genomic_DNA"/>
</dbReference>
<organism evidence="1 2">
    <name type="scientific">Artemisia annua</name>
    <name type="common">Sweet wormwood</name>
    <dbReference type="NCBI Taxonomy" id="35608"/>
    <lineage>
        <taxon>Eukaryota</taxon>
        <taxon>Viridiplantae</taxon>
        <taxon>Streptophyta</taxon>
        <taxon>Embryophyta</taxon>
        <taxon>Tracheophyta</taxon>
        <taxon>Spermatophyta</taxon>
        <taxon>Magnoliopsida</taxon>
        <taxon>eudicotyledons</taxon>
        <taxon>Gunneridae</taxon>
        <taxon>Pentapetalae</taxon>
        <taxon>asterids</taxon>
        <taxon>campanulids</taxon>
        <taxon>Asterales</taxon>
        <taxon>Asteraceae</taxon>
        <taxon>Asteroideae</taxon>
        <taxon>Anthemideae</taxon>
        <taxon>Artemisiinae</taxon>
        <taxon>Artemisia</taxon>
    </lineage>
</organism>
<proteinExistence type="predicted"/>
<name>A0A2U1NJV9_ARTAN</name>
<dbReference type="Proteomes" id="UP000245207">
    <property type="component" value="Unassembled WGS sequence"/>
</dbReference>
<gene>
    <name evidence="1" type="ORF">CTI12_AA257600</name>
</gene>
<protein>
    <submittedName>
        <fullName evidence="1">Uncharacterized protein</fullName>
    </submittedName>
</protein>
<dbReference type="Gene3D" id="3.60.10.10">
    <property type="entry name" value="Endonuclease/exonuclease/phosphatase"/>
    <property type="match status" value="1"/>
</dbReference>
<sequence>MCYLLTLEEWEKTIKEAGQRGFDNKVKFLGLQETKSHNVNRSLIQSLWHNTPFDYVAKKSDGRSGGIIAVKDTMAFSLLSSMEGDGFIAILGKWINIDSPCLIIVVYSPQEQRKGQALVGSHSNNLAPQFSFHCARRLQ</sequence>
<evidence type="ECO:0000313" key="1">
    <source>
        <dbReference type="EMBL" id="PWA73803.1"/>
    </source>
</evidence>
<comment type="caution">
    <text evidence="1">The sequence shown here is derived from an EMBL/GenBank/DDBJ whole genome shotgun (WGS) entry which is preliminary data.</text>
</comment>
<accession>A0A2U1NJV9</accession>
<evidence type="ECO:0000313" key="2">
    <source>
        <dbReference type="Proteomes" id="UP000245207"/>
    </source>
</evidence>
<dbReference type="InterPro" id="IPR036691">
    <property type="entry name" value="Endo/exonu/phosph_ase_sf"/>
</dbReference>
<dbReference type="OrthoDB" id="1881450at2759"/>
<dbReference type="AlphaFoldDB" id="A0A2U1NJV9"/>
<reference evidence="1 2" key="1">
    <citation type="journal article" date="2018" name="Mol. Plant">
        <title>The genome of Artemisia annua provides insight into the evolution of Asteraceae family and artemisinin biosynthesis.</title>
        <authorList>
            <person name="Shen Q."/>
            <person name="Zhang L."/>
            <person name="Liao Z."/>
            <person name="Wang S."/>
            <person name="Yan T."/>
            <person name="Shi P."/>
            <person name="Liu M."/>
            <person name="Fu X."/>
            <person name="Pan Q."/>
            <person name="Wang Y."/>
            <person name="Lv Z."/>
            <person name="Lu X."/>
            <person name="Zhang F."/>
            <person name="Jiang W."/>
            <person name="Ma Y."/>
            <person name="Chen M."/>
            <person name="Hao X."/>
            <person name="Li L."/>
            <person name="Tang Y."/>
            <person name="Lv G."/>
            <person name="Zhou Y."/>
            <person name="Sun X."/>
            <person name="Brodelius P.E."/>
            <person name="Rose J.K.C."/>
            <person name="Tang K."/>
        </authorList>
    </citation>
    <scope>NUCLEOTIDE SEQUENCE [LARGE SCALE GENOMIC DNA]</scope>
    <source>
        <strain evidence="2">cv. Huhao1</strain>
        <tissue evidence="1">Leaf</tissue>
    </source>
</reference>
<keyword evidence="2" id="KW-1185">Reference proteome</keyword>